<evidence type="ECO:0000313" key="1">
    <source>
        <dbReference type="EMBL" id="EEE68292.1"/>
    </source>
</evidence>
<proteinExistence type="predicted"/>
<reference evidence="1" key="2">
    <citation type="submission" date="2008-12" db="EMBL/GenBank/DDBJ databases">
        <title>Improved gene annotation of the rice (Oryza sativa) genomes.</title>
        <authorList>
            <person name="Wang J."/>
            <person name="Li R."/>
            <person name="Fan W."/>
            <person name="Huang Q."/>
            <person name="Zhang J."/>
            <person name="Zhou Y."/>
            <person name="Hu Y."/>
            <person name="Zi S."/>
            <person name="Li J."/>
            <person name="Ni P."/>
            <person name="Zheng H."/>
            <person name="Zhang Y."/>
            <person name="Zhao M."/>
            <person name="Hao Q."/>
            <person name="McDermott J."/>
            <person name="Samudrala R."/>
            <person name="Kristiansen K."/>
            <person name="Wong G.K.-S."/>
        </authorList>
    </citation>
    <scope>NUCLEOTIDE SEQUENCE</scope>
</reference>
<dbReference type="AlphaFoldDB" id="B9FZS5"/>
<accession>B9FZS5</accession>
<protein>
    <submittedName>
        <fullName evidence="1">Uncharacterized protein</fullName>
    </submittedName>
</protein>
<organism evidence="1">
    <name type="scientific">Oryza sativa subsp. japonica</name>
    <name type="common">Rice</name>
    <dbReference type="NCBI Taxonomy" id="39947"/>
    <lineage>
        <taxon>Eukaryota</taxon>
        <taxon>Viridiplantae</taxon>
        <taxon>Streptophyta</taxon>
        <taxon>Embryophyta</taxon>
        <taxon>Tracheophyta</taxon>
        <taxon>Spermatophyta</taxon>
        <taxon>Magnoliopsida</taxon>
        <taxon>Liliopsida</taxon>
        <taxon>Poales</taxon>
        <taxon>Poaceae</taxon>
        <taxon>BOP clade</taxon>
        <taxon>Oryzoideae</taxon>
        <taxon>Oryzeae</taxon>
        <taxon>Oryzinae</taxon>
        <taxon>Oryza</taxon>
        <taxon>Oryza sativa</taxon>
    </lineage>
</organism>
<sequence length="159" mass="17081">MPWWTGEEEVASLPPQVEISTDMVISEADGVLDLTPEQVIALCGGISWRQLQRASMQRPSSTHGIHCLPSWGGSVPSSFAQAMVVVKASIKRGGSDAATQHAERLRLDEIIALGRSSTPSPRRDMNDLTRRIGPSLGHNVVVAELAAYTEGKTKGVPKV</sequence>
<dbReference type="Proteomes" id="UP000007752">
    <property type="component" value="Chromosome 8"/>
</dbReference>
<name>B9FZS5_ORYSJ</name>
<dbReference type="EMBL" id="CM000145">
    <property type="protein sequence ID" value="EEE68292.1"/>
    <property type="molecule type" value="Genomic_DNA"/>
</dbReference>
<reference evidence="1" key="1">
    <citation type="journal article" date="2005" name="PLoS Biol.">
        <title>The genomes of Oryza sativa: a history of duplications.</title>
        <authorList>
            <person name="Yu J."/>
            <person name="Wang J."/>
            <person name="Lin W."/>
            <person name="Li S."/>
            <person name="Li H."/>
            <person name="Zhou J."/>
            <person name="Ni P."/>
            <person name="Dong W."/>
            <person name="Hu S."/>
            <person name="Zeng C."/>
            <person name="Zhang J."/>
            <person name="Zhang Y."/>
            <person name="Li R."/>
            <person name="Xu Z."/>
            <person name="Li S."/>
            <person name="Li X."/>
            <person name="Zheng H."/>
            <person name="Cong L."/>
            <person name="Lin L."/>
            <person name="Yin J."/>
            <person name="Geng J."/>
            <person name="Li G."/>
            <person name="Shi J."/>
            <person name="Liu J."/>
            <person name="Lv H."/>
            <person name="Li J."/>
            <person name="Wang J."/>
            <person name="Deng Y."/>
            <person name="Ran L."/>
            <person name="Shi X."/>
            <person name="Wang X."/>
            <person name="Wu Q."/>
            <person name="Li C."/>
            <person name="Ren X."/>
            <person name="Wang J."/>
            <person name="Wang X."/>
            <person name="Li D."/>
            <person name="Liu D."/>
            <person name="Zhang X."/>
            <person name="Ji Z."/>
            <person name="Zhao W."/>
            <person name="Sun Y."/>
            <person name="Zhang Z."/>
            <person name="Bao J."/>
            <person name="Han Y."/>
            <person name="Dong L."/>
            <person name="Ji J."/>
            <person name="Chen P."/>
            <person name="Wu S."/>
            <person name="Liu J."/>
            <person name="Xiao Y."/>
            <person name="Bu D."/>
            <person name="Tan J."/>
            <person name="Yang L."/>
            <person name="Ye C."/>
            <person name="Zhang J."/>
            <person name="Xu J."/>
            <person name="Zhou Y."/>
            <person name="Yu Y."/>
            <person name="Zhang B."/>
            <person name="Zhuang S."/>
            <person name="Wei H."/>
            <person name="Liu B."/>
            <person name="Lei M."/>
            <person name="Yu H."/>
            <person name="Li Y."/>
            <person name="Xu H."/>
            <person name="Wei S."/>
            <person name="He X."/>
            <person name="Fang L."/>
            <person name="Zhang Z."/>
            <person name="Zhang Y."/>
            <person name="Huang X."/>
            <person name="Su Z."/>
            <person name="Tong W."/>
            <person name="Li J."/>
            <person name="Tong Z."/>
            <person name="Li S."/>
            <person name="Ye J."/>
            <person name="Wang L."/>
            <person name="Fang L."/>
            <person name="Lei T."/>
            <person name="Chen C."/>
            <person name="Chen H."/>
            <person name="Xu Z."/>
            <person name="Li H."/>
            <person name="Huang H."/>
            <person name="Zhang F."/>
            <person name="Xu H."/>
            <person name="Li N."/>
            <person name="Zhao C."/>
            <person name="Li S."/>
            <person name="Dong L."/>
            <person name="Huang Y."/>
            <person name="Li L."/>
            <person name="Xi Y."/>
            <person name="Qi Q."/>
            <person name="Li W."/>
            <person name="Zhang B."/>
            <person name="Hu W."/>
            <person name="Zhang Y."/>
            <person name="Tian X."/>
            <person name="Jiao Y."/>
            <person name="Liang X."/>
            <person name="Jin J."/>
            <person name="Gao L."/>
            <person name="Zheng W."/>
            <person name="Hao B."/>
            <person name="Liu S."/>
            <person name="Wang W."/>
            <person name="Yuan L."/>
            <person name="Cao M."/>
            <person name="McDermott J."/>
            <person name="Samudrala R."/>
            <person name="Wang J."/>
            <person name="Wong G.K."/>
            <person name="Yang H."/>
        </authorList>
    </citation>
    <scope>NUCLEOTIDE SEQUENCE [LARGE SCALE GENOMIC DNA]</scope>
</reference>
<gene>
    <name evidence="1" type="ORF">OsJ_26540</name>
</gene>